<evidence type="ECO:0000256" key="6">
    <source>
        <dbReference type="ARBA" id="ARBA00022723"/>
    </source>
</evidence>
<keyword evidence="3" id="KW-1003">Cell membrane</keyword>
<gene>
    <name evidence="18" type="ORF">GDO78_005070</name>
</gene>
<comment type="caution">
    <text evidence="18">The sequence shown here is derived from an EMBL/GenBank/DDBJ whole genome shotgun (WGS) entry which is preliminary data.</text>
</comment>
<keyword evidence="13" id="KW-0325">Glycoprotein</keyword>
<keyword evidence="9" id="KW-0186">Copper</keyword>
<evidence type="ECO:0000256" key="7">
    <source>
        <dbReference type="ARBA" id="ARBA00022729"/>
    </source>
</evidence>
<evidence type="ECO:0000256" key="13">
    <source>
        <dbReference type="ARBA" id="ARBA00023180"/>
    </source>
</evidence>
<evidence type="ECO:0000256" key="2">
    <source>
        <dbReference type="ARBA" id="ARBA00009910"/>
    </source>
</evidence>
<evidence type="ECO:0000259" key="17">
    <source>
        <dbReference type="Pfam" id="PF00377"/>
    </source>
</evidence>
<evidence type="ECO:0000256" key="11">
    <source>
        <dbReference type="ARBA" id="ARBA00023136"/>
    </source>
</evidence>
<dbReference type="GO" id="GO:0051260">
    <property type="term" value="P:protein homooligomerization"/>
    <property type="evidence" value="ECO:0007669"/>
    <property type="project" value="InterPro"/>
</dbReference>
<name>A0A8J6FJE8_ELECQ</name>
<keyword evidence="5" id="KW-0640">Prion</keyword>
<keyword evidence="15" id="KW-0812">Transmembrane</keyword>
<evidence type="ECO:0000256" key="14">
    <source>
        <dbReference type="ARBA" id="ARBA00023288"/>
    </source>
</evidence>
<evidence type="ECO:0000256" key="5">
    <source>
        <dbReference type="ARBA" id="ARBA00022678"/>
    </source>
</evidence>
<keyword evidence="8" id="KW-0677">Repeat</keyword>
<keyword evidence="14" id="KW-0449">Lipoprotein</keyword>
<dbReference type="GO" id="GO:0098552">
    <property type="term" value="C:side of membrane"/>
    <property type="evidence" value="ECO:0007669"/>
    <property type="project" value="UniProtKB-KW"/>
</dbReference>
<evidence type="ECO:0000256" key="8">
    <source>
        <dbReference type="ARBA" id="ARBA00022737"/>
    </source>
</evidence>
<feature type="transmembrane region" description="Helical" evidence="15">
    <location>
        <begin position="46"/>
        <end position="65"/>
    </location>
</feature>
<evidence type="ECO:0000256" key="9">
    <source>
        <dbReference type="ARBA" id="ARBA00023008"/>
    </source>
</evidence>
<comment type="similarity">
    <text evidence="2">Belongs to the prion family.</text>
</comment>
<dbReference type="SMART" id="SM00157">
    <property type="entry name" value="PRP"/>
    <property type="match status" value="1"/>
</dbReference>
<keyword evidence="11 15" id="KW-0472">Membrane</keyword>
<protein>
    <recommendedName>
        <fullName evidence="17">Prion/Doppel protein beta-ribbon domain-containing protein</fullName>
    </recommendedName>
</protein>
<organism evidence="18 19">
    <name type="scientific">Eleutherodactylus coqui</name>
    <name type="common">Puerto Rican coqui</name>
    <dbReference type="NCBI Taxonomy" id="57060"/>
    <lineage>
        <taxon>Eukaryota</taxon>
        <taxon>Metazoa</taxon>
        <taxon>Chordata</taxon>
        <taxon>Craniata</taxon>
        <taxon>Vertebrata</taxon>
        <taxon>Euteleostomi</taxon>
        <taxon>Amphibia</taxon>
        <taxon>Batrachia</taxon>
        <taxon>Anura</taxon>
        <taxon>Neobatrachia</taxon>
        <taxon>Hyloidea</taxon>
        <taxon>Eleutherodactylidae</taxon>
        <taxon>Eleutherodactylinae</taxon>
        <taxon>Eleutherodactylus</taxon>
        <taxon>Eleutherodactylus</taxon>
    </lineage>
</organism>
<keyword evidence="10" id="KW-0034">Amyloid</keyword>
<feature type="chain" id="PRO_5035274448" description="Prion/Doppel protein beta-ribbon domain-containing protein" evidence="16">
    <location>
        <begin position="23"/>
        <end position="189"/>
    </location>
</feature>
<feature type="domain" description="Prion/Doppel protein beta-ribbon" evidence="17">
    <location>
        <begin position="69"/>
        <end position="188"/>
    </location>
</feature>
<evidence type="ECO:0000313" key="19">
    <source>
        <dbReference type="Proteomes" id="UP000770717"/>
    </source>
</evidence>
<proteinExistence type="inferred from homology"/>
<sequence length="189" mass="21750">MTKGFWIHVALISFFLVLTADCKKWKPGKSKTHKDYGHAGTKSKTNMKYVAGAAVAGGVGGFMLGNAVSNMRYNFDNDMDSRYYNNYQSQMPNRVYRPRYEDNSYMTEYRFVTDCYNMSMSEYGIKPNEGKNVSEVDQTEVRVKSTVIRQLCVSEYKRIPNNYRGSGMNLLFSQSLIIFITLFVYIVVE</sequence>
<keyword evidence="19" id="KW-1185">Reference proteome</keyword>
<feature type="transmembrane region" description="Helical" evidence="15">
    <location>
        <begin position="167"/>
        <end position="188"/>
    </location>
</feature>
<keyword evidence="6" id="KW-0479">Metal-binding</keyword>
<dbReference type="PANTHER" id="PTHR15506">
    <property type="entry name" value="DOPPEL PRION"/>
    <property type="match status" value="1"/>
</dbReference>
<dbReference type="SUPFAM" id="SSF54098">
    <property type="entry name" value="Prion-like"/>
    <property type="match status" value="1"/>
</dbReference>
<evidence type="ECO:0000256" key="3">
    <source>
        <dbReference type="ARBA" id="ARBA00022475"/>
    </source>
</evidence>
<evidence type="ECO:0000256" key="1">
    <source>
        <dbReference type="ARBA" id="ARBA00004609"/>
    </source>
</evidence>
<keyword evidence="7 16" id="KW-0732">Signal</keyword>
<dbReference type="Proteomes" id="UP000770717">
    <property type="component" value="Unassembled WGS sequence"/>
</dbReference>
<keyword evidence="12" id="KW-1015">Disulfide bond</keyword>
<dbReference type="Pfam" id="PF00377">
    <property type="entry name" value="Prion"/>
    <property type="match status" value="1"/>
</dbReference>
<dbReference type="OrthoDB" id="9048788at2759"/>
<dbReference type="EMBL" id="WNTK01000002">
    <property type="protein sequence ID" value="KAG9488876.1"/>
    <property type="molecule type" value="Genomic_DNA"/>
</dbReference>
<evidence type="ECO:0000256" key="10">
    <source>
        <dbReference type="ARBA" id="ARBA00023087"/>
    </source>
</evidence>
<dbReference type="AlphaFoldDB" id="A0A8J6FJE8"/>
<evidence type="ECO:0000256" key="4">
    <source>
        <dbReference type="ARBA" id="ARBA00022622"/>
    </source>
</evidence>
<keyword evidence="4" id="KW-0336">GPI-anchor</keyword>
<dbReference type="InterPro" id="IPR036924">
    <property type="entry name" value="Prion/Doppel_b-ribbon_dom_sf"/>
</dbReference>
<evidence type="ECO:0000256" key="15">
    <source>
        <dbReference type="SAM" id="Phobius"/>
    </source>
</evidence>
<dbReference type="GO" id="GO:0046872">
    <property type="term" value="F:metal ion binding"/>
    <property type="evidence" value="ECO:0007669"/>
    <property type="project" value="UniProtKB-KW"/>
</dbReference>
<dbReference type="PANTHER" id="PTHR15506:SF2">
    <property type="entry name" value="MAJOR PRION PROTEIN"/>
    <property type="match status" value="1"/>
</dbReference>
<feature type="signal peptide" evidence="16">
    <location>
        <begin position="1"/>
        <end position="22"/>
    </location>
</feature>
<dbReference type="Gene3D" id="1.10.790.10">
    <property type="entry name" value="Prion/Doppel protein, beta-ribbon domain"/>
    <property type="match status" value="1"/>
</dbReference>
<evidence type="ECO:0000256" key="16">
    <source>
        <dbReference type="SAM" id="SignalP"/>
    </source>
</evidence>
<accession>A0A8J6FJE8</accession>
<dbReference type="GO" id="GO:0005886">
    <property type="term" value="C:plasma membrane"/>
    <property type="evidence" value="ECO:0007669"/>
    <property type="project" value="UniProtKB-SubCell"/>
</dbReference>
<dbReference type="InterPro" id="IPR000817">
    <property type="entry name" value="Prion"/>
</dbReference>
<dbReference type="InterPro" id="IPR022416">
    <property type="entry name" value="Prion/Doppel_prot_b-ribbon_dom"/>
</dbReference>
<evidence type="ECO:0000256" key="12">
    <source>
        <dbReference type="ARBA" id="ARBA00023157"/>
    </source>
</evidence>
<keyword evidence="15" id="KW-1133">Transmembrane helix</keyword>
<evidence type="ECO:0000313" key="18">
    <source>
        <dbReference type="EMBL" id="KAG9488876.1"/>
    </source>
</evidence>
<reference evidence="18" key="1">
    <citation type="thesis" date="2020" institute="ProQuest LLC" country="789 East Eisenhower Parkway, Ann Arbor, MI, USA">
        <title>Comparative Genomics and Chromosome Evolution.</title>
        <authorList>
            <person name="Mudd A.B."/>
        </authorList>
    </citation>
    <scope>NUCLEOTIDE SEQUENCE</scope>
    <source>
        <strain evidence="18">HN-11 Male</strain>
        <tissue evidence="18">Kidney and liver</tissue>
    </source>
</reference>
<comment type="subcellular location">
    <subcellularLocation>
        <location evidence="1">Cell membrane</location>
        <topology evidence="1">Lipid-anchor</topology>
        <topology evidence="1">GPI-anchor</topology>
    </subcellularLocation>
</comment>